<proteinExistence type="predicted"/>
<comment type="caution">
    <text evidence="2">The sequence shown here is derived from an EMBL/GenBank/DDBJ whole genome shotgun (WGS) entry which is preliminary data.</text>
</comment>
<feature type="region of interest" description="Disordered" evidence="1">
    <location>
        <begin position="1"/>
        <end position="104"/>
    </location>
</feature>
<gene>
    <name evidence="2" type="ORF">EZS28_052926</name>
</gene>
<feature type="compositionally biased region" description="Basic and acidic residues" evidence="1">
    <location>
        <begin position="64"/>
        <end position="74"/>
    </location>
</feature>
<accession>A0A5J4RPJ4</accession>
<dbReference type="AlphaFoldDB" id="A0A5J4RPJ4"/>
<name>A0A5J4RPJ4_9EUKA</name>
<evidence type="ECO:0000313" key="3">
    <source>
        <dbReference type="Proteomes" id="UP000324800"/>
    </source>
</evidence>
<sequence>MNSNEIKFEEKEAKQESDKKDSDENDEYKDEQKEEKERRARRRGKDKKKDIIDQSPATTQLKRVTKDGQKEPVDKNQQQQQQSPQLTQQQSPFFSSQQHQLTTPQQNWRYAEVLQRDVNIDDFVRIYGLLDQISAKLVSG</sequence>
<dbReference type="Proteomes" id="UP000324800">
    <property type="component" value="Unassembled WGS sequence"/>
</dbReference>
<feature type="compositionally biased region" description="Basic and acidic residues" evidence="1">
    <location>
        <begin position="1"/>
        <end position="22"/>
    </location>
</feature>
<feature type="compositionally biased region" description="Low complexity" evidence="1">
    <location>
        <begin position="77"/>
        <end position="101"/>
    </location>
</feature>
<organism evidence="2 3">
    <name type="scientific">Streblomastix strix</name>
    <dbReference type="NCBI Taxonomy" id="222440"/>
    <lineage>
        <taxon>Eukaryota</taxon>
        <taxon>Metamonada</taxon>
        <taxon>Preaxostyla</taxon>
        <taxon>Oxymonadida</taxon>
        <taxon>Streblomastigidae</taxon>
        <taxon>Streblomastix</taxon>
    </lineage>
</organism>
<evidence type="ECO:0000256" key="1">
    <source>
        <dbReference type="SAM" id="MobiDB-lite"/>
    </source>
</evidence>
<dbReference type="EMBL" id="SNRW01041711">
    <property type="protein sequence ID" value="KAA6335846.1"/>
    <property type="molecule type" value="Genomic_DNA"/>
</dbReference>
<reference evidence="2 3" key="1">
    <citation type="submission" date="2019-03" db="EMBL/GenBank/DDBJ databases">
        <title>Single cell metagenomics reveals metabolic interactions within the superorganism composed of flagellate Streblomastix strix and complex community of Bacteroidetes bacteria on its surface.</title>
        <authorList>
            <person name="Treitli S.C."/>
            <person name="Kolisko M."/>
            <person name="Husnik F."/>
            <person name="Keeling P."/>
            <person name="Hampl V."/>
        </authorList>
    </citation>
    <scope>NUCLEOTIDE SEQUENCE [LARGE SCALE GENOMIC DNA]</scope>
    <source>
        <strain evidence="2">ST1C</strain>
    </source>
</reference>
<protein>
    <submittedName>
        <fullName evidence="2">Uncharacterized protein</fullName>
    </submittedName>
</protein>
<evidence type="ECO:0000313" key="2">
    <source>
        <dbReference type="EMBL" id="KAA6335846.1"/>
    </source>
</evidence>